<evidence type="ECO:0000256" key="9">
    <source>
        <dbReference type="SAM" id="MobiDB-lite"/>
    </source>
</evidence>
<evidence type="ECO:0000256" key="6">
    <source>
        <dbReference type="ARBA" id="ARBA00053102"/>
    </source>
</evidence>
<feature type="region of interest" description="Disordered" evidence="9">
    <location>
        <begin position="44"/>
        <end position="78"/>
    </location>
</feature>
<comment type="function">
    <text evidence="6 8">Forms part of the polypeptide exit tunnel.</text>
</comment>
<feature type="compositionally biased region" description="Basic residues" evidence="9">
    <location>
        <begin position="60"/>
        <end position="71"/>
    </location>
</feature>
<dbReference type="RefSeq" id="WP_102196874.1">
    <property type="nucleotide sequence ID" value="NZ_NIPR01000052.1"/>
</dbReference>
<dbReference type="OrthoDB" id="9803201at2"/>
<evidence type="ECO:0000313" key="10">
    <source>
        <dbReference type="EMBL" id="PMD68086.1"/>
    </source>
</evidence>
<evidence type="ECO:0000256" key="4">
    <source>
        <dbReference type="ARBA" id="ARBA00023274"/>
    </source>
</evidence>
<keyword evidence="11" id="KW-1185">Reference proteome</keyword>
<dbReference type="AlphaFoldDB" id="A0A2N7ARW8"/>
<dbReference type="InterPro" id="IPR023574">
    <property type="entry name" value="Ribosomal_uL4_dom_sf"/>
</dbReference>
<feature type="compositionally biased region" description="Basic and acidic residues" evidence="9">
    <location>
        <begin position="47"/>
        <end position="59"/>
    </location>
</feature>
<dbReference type="FunFam" id="3.40.1370.10:FF:000003">
    <property type="entry name" value="50S ribosomal protein L4"/>
    <property type="match status" value="1"/>
</dbReference>
<accession>A0A2N7ARW8</accession>
<dbReference type="GO" id="GO:0019843">
    <property type="term" value="F:rRNA binding"/>
    <property type="evidence" value="ECO:0007669"/>
    <property type="project" value="UniProtKB-UniRule"/>
</dbReference>
<evidence type="ECO:0000256" key="8">
    <source>
        <dbReference type="HAMAP-Rule" id="MF_01328"/>
    </source>
</evidence>
<dbReference type="GO" id="GO:1990904">
    <property type="term" value="C:ribonucleoprotein complex"/>
    <property type="evidence" value="ECO:0007669"/>
    <property type="project" value="UniProtKB-KW"/>
</dbReference>
<dbReference type="Gene3D" id="3.40.1370.10">
    <property type="match status" value="1"/>
</dbReference>
<dbReference type="HAMAP" id="MF_01328_B">
    <property type="entry name" value="Ribosomal_uL4_B"/>
    <property type="match status" value="1"/>
</dbReference>
<dbReference type="Proteomes" id="UP000235649">
    <property type="component" value="Unassembled WGS sequence"/>
</dbReference>
<keyword evidence="8" id="KW-0694">RNA-binding</keyword>
<dbReference type="EMBL" id="NIPR01000052">
    <property type="protein sequence ID" value="PMD68086.1"/>
    <property type="molecule type" value="Genomic_DNA"/>
</dbReference>
<keyword evidence="3 8" id="KW-0689">Ribosomal protein</keyword>
<dbReference type="InterPro" id="IPR002136">
    <property type="entry name" value="Ribosomal_uL4"/>
</dbReference>
<gene>
    <name evidence="8" type="primary">rplD</name>
    <name evidence="10" type="ORF">CBP76_10780</name>
</gene>
<evidence type="ECO:0000256" key="1">
    <source>
        <dbReference type="ARBA" id="ARBA00010528"/>
    </source>
</evidence>
<evidence type="ECO:0000256" key="3">
    <source>
        <dbReference type="ARBA" id="ARBA00022980"/>
    </source>
</evidence>
<dbReference type="Pfam" id="PF00573">
    <property type="entry name" value="Ribosomal_L4"/>
    <property type="match status" value="1"/>
</dbReference>
<dbReference type="PANTHER" id="PTHR10746">
    <property type="entry name" value="50S RIBOSOMAL PROTEIN L4"/>
    <property type="match status" value="1"/>
</dbReference>
<sequence>MTKITAYKDNGAENGTVEVQDAVFGIEPNNDVVTDAVIMQRASMRQGTHDVKNRSEVRGGGRKPWRQKGTGRARQGSIRSPQWVGGGVVFGPTPRSYAYHLPKKVSRLALKSVLSQKAADSNLVVIDSISYDKPSTKAFAQLLNTVGADNKALVVVEDGNVNVALSARNIDKVKVVAPEGVNVLDVINANKLVVTQAALSKIEEVLG</sequence>
<reference evidence="10 11" key="1">
    <citation type="submission" date="2017-05" db="EMBL/GenBank/DDBJ databases">
        <title>Lactobacillus nurukis nov., sp. nov., isolated from nuruk.</title>
        <authorList>
            <person name="Kim S.-J."/>
        </authorList>
    </citation>
    <scope>NUCLEOTIDE SEQUENCE [LARGE SCALE GENOMIC DNA]</scope>
    <source>
        <strain evidence="10 11">SYF10-1a</strain>
    </source>
</reference>
<proteinExistence type="inferred from homology"/>
<dbReference type="InterPro" id="IPR013005">
    <property type="entry name" value="Ribosomal_uL4-like"/>
</dbReference>
<dbReference type="SUPFAM" id="SSF52166">
    <property type="entry name" value="Ribosomal protein L4"/>
    <property type="match status" value="1"/>
</dbReference>
<evidence type="ECO:0000256" key="7">
    <source>
        <dbReference type="ARBA" id="ARBA00055590"/>
    </source>
</evidence>
<keyword evidence="8" id="KW-0699">rRNA-binding</keyword>
<comment type="similarity">
    <text evidence="1 8">Belongs to the universal ribosomal protein uL4 family.</text>
</comment>
<organism evidence="10 11">
    <name type="scientific">Companilactobacillus nuruki</name>
    <dbReference type="NCBI Taxonomy" id="1993540"/>
    <lineage>
        <taxon>Bacteria</taxon>
        <taxon>Bacillati</taxon>
        <taxon>Bacillota</taxon>
        <taxon>Bacilli</taxon>
        <taxon>Lactobacillales</taxon>
        <taxon>Lactobacillaceae</taxon>
        <taxon>Companilactobacillus</taxon>
    </lineage>
</organism>
<comment type="function">
    <text evidence="7 8">One of the primary rRNA binding proteins, this protein initially binds near the 5'-end of the 23S rRNA. It is important during the early stages of 50S assembly. It makes multiple contacts with different domains of the 23S rRNA in the assembled 50S subunit and ribosome.</text>
</comment>
<comment type="subunit">
    <text evidence="2 8">Part of the 50S ribosomal subunit.</text>
</comment>
<dbReference type="GO" id="GO:0005840">
    <property type="term" value="C:ribosome"/>
    <property type="evidence" value="ECO:0007669"/>
    <property type="project" value="UniProtKB-KW"/>
</dbReference>
<dbReference type="NCBIfam" id="TIGR03953">
    <property type="entry name" value="rplD_bact"/>
    <property type="match status" value="1"/>
</dbReference>
<evidence type="ECO:0000256" key="2">
    <source>
        <dbReference type="ARBA" id="ARBA00011838"/>
    </source>
</evidence>
<comment type="caution">
    <text evidence="10">The sequence shown here is derived from an EMBL/GenBank/DDBJ whole genome shotgun (WGS) entry which is preliminary data.</text>
</comment>
<dbReference type="GO" id="GO:0006412">
    <property type="term" value="P:translation"/>
    <property type="evidence" value="ECO:0007669"/>
    <property type="project" value="UniProtKB-UniRule"/>
</dbReference>
<protein>
    <recommendedName>
        <fullName evidence="5 8">Large ribosomal subunit protein uL4</fullName>
    </recommendedName>
</protein>
<name>A0A2N7ARW8_9LACO</name>
<dbReference type="PANTHER" id="PTHR10746:SF6">
    <property type="entry name" value="LARGE RIBOSOMAL SUBUNIT PROTEIN UL4M"/>
    <property type="match status" value="1"/>
</dbReference>
<dbReference type="GO" id="GO:0003735">
    <property type="term" value="F:structural constituent of ribosome"/>
    <property type="evidence" value="ECO:0007669"/>
    <property type="project" value="InterPro"/>
</dbReference>
<evidence type="ECO:0000256" key="5">
    <source>
        <dbReference type="ARBA" id="ARBA00035244"/>
    </source>
</evidence>
<keyword evidence="4 8" id="KW-0687">Ribonucleoprotein</keyword>
<evidence type="ECO:0000313" key="11">
    <source>
        <dbReference type="Proteomes" id="UP000235649"/>
    </source>
</evidence>